<dbReference type="Gene3D" id="3.40.640.10">
    <property type="entry name" value="Type I PLP-dependent aspartate aminotransferase-like (Major domain)"/>
    <property type="match status" value="1"/>
</dbReference>
<keyword evidence="5" id="KW-1185">Reference proteome</keyword>
<dbReference type="OMA" id="NIHCLYG"/>
<dbReference type="PRINTS" id="PR00753">
    <property type="entry name" value="ACCSYNTHASE"/>
</dbReference>
<dbReference type="PANTHER" id="PTHR43795">
    <property type="entry name" value="BIFUNCTIONAL ASPARTATE AMINOTRANSFERASE AND GLUTAMATE/ASPARTATE-PREPHENATE AMINOTRANSFERASE-RELATED"/>
    <property type="match status" value="1"/>
</dbReference>
<dbReference type="InterPro" id="IPR050478">
    <property type="entry name" value="Ethylene_sulfur-biosynth"/>
</dbReference>
<dbReference type="HOGENOM" id="CLU_017584_1_2_1"/>
<dbReference type="GeneID" id="27904901"/>
<comment type="similarity">
    <text evidence="1">Belongs to the class-I pyridoxal-phosphate-dependent aminotransferase family.</text>
</comment>
<dbReference type="Proteomes" id="UP000016931">
    <property type="component" value="Unassembled WGS sequence"/>
</dbReference>
<dbReference type="eggNOG" id="KOG0256">
    <property type="taxonomic scope" value="Eukaryota"/>
</dbReference>
<protein>
    <submittedName>
        <fullName evidence="4">PLP-dependent transferase</fullName>
    </submittedName>
</protein>
<reference evidence="4 5" key="1">
    <citation type="journal article" date="2012" name="PLoS Pathog.">
        <title>Diverse lifestyles and strategies of plant pathogenesis encoded in the genomes of eighteen Dothideomycetes fungi.</title>
        <authorList>
            <person name="Ohm R.A."/>
            <person name="Feau N."/>
            <person name="Henrissat B."/>
            <person name="Schoch C.L."/>
            <person name="Horwitz B.A."/>
            <person name="Barry K.W."/>
            <person name="Condon B.J."/>
            <person name="Copeland A.C."/>
            <person name="Dhillon B."/>
            <person name="Glaser F."/>
            <person name="Hesse C.N."/>
            <person name="Kosti I."/>
            <person name="LaButti K."/>
            <person name="Lindquist E.A."/>
            <person name="Lucas S."/>
            <person name="Salamov A.A."/>
            <person name="Bradshaw R.E."/>
            <person name="Ciuffetti L."/>
            <person name="Hamelin R.C."/>
            <person name="Kema G.H.J."/>
            <person name="Lawrence C."/>
            <person name="Scott J.A."/>
            <person name="Spatafora J.W."/>
            <person name="Turgeon B.G."/>
            <person name="de Wit P.J.G.M."/>
            <person name="Zhong S."/>
            <person name="Goodwin S.B."/>
            <person name="Grigoriev I.V."/>
        </authorList>
    </citation>
    <scope>NUCLEOTIDE SEQUENCE [LARGE SCALE GENOMIC DNA]</scope>
    <source>
        <strain evidence="4 5">SO2202</strain>
    </source>
</reference>
<dbReference type="EMBL" id="KB456268">
    <property type="protein sequence ID" value="EMF09746.1"/>
    <property type="molecule type" value="Genomic_DNA"/>
</dbReference>
<accession>M3AUI4</accession>
<dbReference type="CDD" id="cd00609">
    <property type="entry name" value="AAT_like"/>
    <property type="match status" value="1"/>
</dbReference>
<dbReference type="InterPro" id="IPR015421">
    <property type="entry name" value="PyrdxlP-dep_Trfase_major"/>
</dbReference>
<evidence type="ECO:0000256" key="1">
    <source>
        <dbReference type="ARBA" id="ARBA00007441"/>
    </source>
</evidence>
<dbReference type="GO" id="GO:0006520">
    <property type="term" value="P:amino acid metabolic process"/>
    <property type="evidence" value="ECO:0007669"/>
    <property type="project" value="TreeGrafter"/>
</dbReference>
<evidence type="ECO:0000313" key="4">
    <source>
        <dbReference type="EMBL" id="EMF09746.1"/>
    </source>
</evidence>
<dbReference type="PANTHER" id="PTHR43795:SF39">
    <property type="entry name" value="AMINOTRANSFERASE CLASS I_CLASSII DOMAIN-CONTAINING PROTEIN"/>
    <property type="match status" value="1"/>
</dbReference>
<name>M3AUI4_SPHMS</name>
<gene>
    <name evidence="4" type="ORF">SEPMUDRAFT_158033</name>
</gene>
<dbReference type="InterPro" id="IPR004839">
    <property type="entry name" value="Aminotransferase_I/II_large"/>
</dbReference>
<dbReference type="AlphaFoldDB" id="M3AUI4"/>
<dbReference type="Gene3D" id="3.90.1150.10">
    <property type="entry name" value="Aspartate Aminotransferase, domain 1"/>
    <property type="match status" value="1"/>
</dbReference>
<dbReference type="Pfam" id="PF00155">
    <property type="entry name" value="Aminotran_1_2"/>
    <property type="match status" value="1"/>
</dbReference>
<dbReference type="RefSeq" id="XP_016757867.1">
    <property type="nucleotide sequence ID" value="XM_016907764.1"/>
</dbReference>
<dbReference type="STRING" id="692275.M3AUI4"/>
<sequence length="508" mass="56193">MLSLFRRFTAKAKTLPLPPSERGRKGLESGRLIDLENEIAKLPRYHPESCPDGLIDLSGAENDLMLEYMVDKMEAFAKNRETSKCSFIVDGSVAAIKYGGVMGSNEPELLIAVSSFINKHFCPVKGVRSQDIIVTNGVSSLLDLAIFNICDPGEGVLVLTPNYAMFPHDVCIRTGARLINVNMTDWNHQFRAEFVHDVVEELERTCSESEAGGVRVKALLISNPNNPCGRCYPKATLLELARFCARKGLHFISDEIYAMSTIPSSEDSLDPFTSVLQIAENSRENIHCLYGASKDFGAGGLRLGFMVTRNELFWKTCRRLALFTWVTTSSADFFAHFLTDHADEYLTIYRDRLRKRYADISALLHAQSVPFQAANGGIFVLLDLSKWLQYVDADDSKESSEAKLGRYLAYNGGVYLSFGEHSLMCLTIFSDSDFLALGATECSASTLAVSAGSFELSVLDAARKYSDFFALSATECSVSTLKTTMPSSLERLLEEFCLPSFSATRFGS</sequence>
<dbReference type="GO" id="GO:0030170">
    <property type="term" value="F:pyridoxal phosphate binding"/>
    <property type="evidence" value="ECO:0007669"/>
    <property type="project" value="InterPro"/>
</dbReference>
<evidence type="ECO:0000256" key="2">
    <source>
        <dbReference type="ARBA" id="ARBA00022898"/>
    </source>
</evidence>
<keyword evidence="4" id="KW-0808">Transferase</keyword>
<evidence type="ECO:0000313" key="5">
    <source>
        <dbReference type="Proteomes" id="UP000016931"/>
    </source>
</evidence>
<dbReference type="InterPro" id="IPR015422">
    <property type="entry name" value="PyrdxlP-dep_Trfase_small"/>
</dbReference>
<dbReference type="InterPro" id="IPR015424">
    <property type="entry name" value="PyrdxlP-dep_Trfase"/>
</dbReference>
<evidence type="ECO:0000259" key="3">
    <source>
        <dbReference type="Pfam" id="PF00155"/>
    </source>
</evidence>
<dbReference type="SUPFAM" id="SSF53383">
    <property type="entry name" value="PLP-dependent transferases"/>
    <property type="match status" value="1"/>
</dbReference>
<dbReference type="PROSITE" id="PS00105">
    <property type="entry name" value="AA_TRANSFER_CLASS_1"/>
    <property type="match status" value="1"/>
</dbReference>
<proteinExistence type="inferred from homology"/>
<keyword evidence="2" id="KW-0663">Pyridoxal phosphate</keyword>
<organism evidence="4 5">
    <name type="scientific">Sphaerulina musiva (strain SO2202)</name>
    <name type="common">Poplar stem canker fungus</name>
    <name type="synonym">Septoria musiva</name>
    <dbReference type="NCBI Taxonomy" id="692275"/>
    <lineage>
        <taxon>Eukaryota</taxon>
        <taxon>Fungi</taxon>
        <taxon>Dikarya</taxon>
        <taxon>Ascomycota</taxon>
        <taxon>Pezizomycotina</taxon>
        <taxon>Dothideomycetes</taxon>
        <taxon>Dothideomycetidae</taxon>
        <taxon>Mycosphaerellales</taxon>
        <taxon>Mycosphaerellaceae</taxon>
        <taxon>Sphaerulina</taxon>
    </lineage>
</organism>
<dbReference type="GO" id="GO:0008483">
    <property type="term" value="F:transaminase activity"/>
    <property type="evidence" value="ECO:0007669"/>
    <property type="project" value="TreeGrafter"/>
</dbReference>
<dbReference type="OrthoDB" id="7042322at2759"/>
<dbReference type="InterPro" id="IPR004838">
    <property type="entry name" value="NHTrfase_class1_PyrdxlP-BS"/>
</dbReference>
<feature type="domain" description="Aminotransferase class I/classII large" evidence="3">
    <location>
        <begin position="107"/>
        <end position="417"/>
    </location>
</feature>